<proteinExistence type="predicted"/>
<dbReference type="Proteomes" id="UP000218334">
    <property type="component" value="Unassembled WGS sequence"/>
</dbReference>
<evidence type="ECO:0000313" key="2">
    <source>
        <dbReference type="EMBL" id="PBK70816.1"/>
    </source>
</evidence>
<sequence>MTGMSPVCQYKDAERDCIRRRAFLHGPHAQRDEVVKGDEGNERCKPGTPLVPKREGNQHNHAGVRRRGRTDLCVTRSARVHENEWDEPASAISTDVG</sequence>
<feature type="region of interest" description="Disordered" evidence="1">
    <location>
        <begin position="37"/>
        <end position="70"/>
    </location>
</feature>
<evidence type="ECO:0000313" key="3">
    <source>
        <dbReference type="Proteomes" id="UP000218334"/>
    </source>
</evidence>
<dbReference type="EMBL" id="KZ293425">
    <property type="protein sequence ID" value="PBK70816.1"/>
    <property type="molecule type" value="Genomic_DNA"/>
</dbReference>
<reference evidence="3" key="1">
    <citation type="journal article" date="2017" name="Nat. Ecol. Evol.">
        <title>Genome expansion and lineage-specific genetic innovations in the forest pathogenic fungi Armillaria.</title>
        <authorList>
            <person name="Sipos G."/>
            <person name="Prasanna A.N."/>
            <person name="Walter M.C."/>
            <person name="O'Connor E."/>
            <person name="Balint B."/>
            <person name="Krizsan K."/>
            <person name="Kiss B."/>
            <person name="Hess J."/>
            <person name="Varga T."/>
            <person name="Slot J."/>
            <person name="Riley R."/>
            <person name="Boka B."/>
            <person name="Rigling D."/>
            <person name="Barry K."/>
            <person name="Lee J."/>
            <person name="Mihaltcheva S."/>
            <person name="LaButti K."/>
            <person name="Lipzen A."/>
            <person name="Waldron R."/>
            <person name="Moloney N.M."/>
            <person name="Sperisen C."/>
            <person name="Kredics L."/>
            <person name="Vagvoelgyi C."/>
            <person name="Patrignani A."/>
            <person name="Fitzpatrick D."/>
            <person name="Nagy I."/>
            <person name="Doyle S."/>
            <person name="Anderson J.B."/>
            <person name="Grigoriev I.V."/>
            <person name="Gueldener U."/>
            <person name="Muensterkoetter M."/>
            <person name="Nagy L.G."/>
        </authorList>
    </citation>
    <scope>NUCLEOTIDE SEQUENCE [LARGE SCALE GENOMIC DNA]</scope>
    <source>
        <strain evidence="3">28-4</strain>
    </source>
</reference>
<dbReference type="AlphaFoldDB" id="A0A2H3C686"/>
<evidence type="ECO:0000256" key="1">
    <source>
        <dbReference type="SAM" id="MobiDB-lite"/>
    </source>
</evidence>
<protein>
    <submittedName>
        <fullName evidence="2">Uncharacterized protein</fullName>
    </submittedName>
</protein>
<keyword evidence="3" id="KW-1185">Reference proteome</keyword>
<gene>
    <name evidence="2" type="ORF">ARMSODRAFT_93282</name>
</gene>
<organism evidence="2 3">
    <name type="scientific">Armillaria solidipes</name>
    <dbReference type="NCBI Taxonomy" id="1076256"/>
    <lineage>
        <taxon>Eukaryota</taxon>
        <taxon>Fungi</taxon>
        <taxon>Dikarya</taxon>
        <taxon>Basidiomycota</taxon>
        <taxon>Agaricomycotina</taxon>
        <taxon>Agaricomycetes</taxon>
        <taxon>Agaricomycetidae</taxon>
        <taxon>Agaricales</taxon>
        <taxon>Marasmiineae</taxon>
        <taxon>Physalacriaceae</taxon>
        <taxon>Armillaria</taxon>
    </lineage>
</organism>
<accession>A0A2H3C686</accession>
<name>A0A2H3C686_9AGAR</name>